<evidence type="ECO:0000313" key="2">
    <source>
        <dbReference type="Proteomes" id="UP000499080"/>
    </source>
</evidence>
<comment type="caution">
    <text evidence="1">The sequence shown here is derived from an EMBL/GenBank/DDBJ whole genome shotgun (WGS) entry which is preliminary data.</text>
</comment>
<proteinExistence type="predicted"/>
<evidence type="ECO:0000313" key="1">
    <source>
        <dbReference type="EMBL" id="GBN21863.1"/>
    </source>
</evidence>
<accession>A0A4Y2M5Y8</accession>
<dbReference type="AlphaFoldDB" id="A0A4Y2M5Y8"/>
<gene>
    <name evidence="1" type="ORF">AVEN_51793_1</name>
</gene>
<dbReference type="Proteomes" id="UP000499080">
    <property type="component" value="Unassembled WGS sequence"/>
</dbReference>
<sequence length="85" mass="9608">MEHVETTRETFRKSCYCLCVPKRLGNDGASTVVNIRKKENVIKDVSDLRSCVSLHLPTSGYAGCDQLPCCLFLDMIIRWDLLMLG</sequence>
<protein>
    <submittedName>
        <fullName evidence="1">Uncharacterized protein</fullName>
    </submittedName>
</protein>
<keyword evidence="2" id="KW-1185">Reference proteome</keyword>
<name>A0A4Y2M5Y8_ARAVE</name>
<dbReference type="EMBL" id="BGPR01006787">
    <property type="protein sequence ID" value="GBN21863.1"/>
    <property type="molecule type" value="Genomic_DNA"/>
</dbReference>
<organism evidence="1 2">
    <name type="scientific">Araneus ventricosus</name>
    <name type="common">Orbweaver spider</name>
    <name type="synonym">Epeira ventricosa</name>
    <dbReference type="NCBI Taxonomy" id="182803"/>
    <lineage>
        <taxon>Eukaryota</taxon>
        <taxon>Metazoa</taxon>
        <taxon>Ecdysozoa</taxon>
        <taxon>Arthropoda</taxon>
        <taxon>Chelicerata</taxon>
        <taxon>Arachnida</taxon>
        <taxon>Araneae</taxon>
        <taxon>Araneomorphae</taxon>
        <taxon>Entelegynae</taxon>
        <taxon>Araneoidea</taxon>
        <taxon>Araneidae</taxon>
        <taxon>Araneus</taxon>
    </lineage>
</organism>
<reference evidence="1 2" key="1">
    <citation type="journal article" date="2019" name="Sci. Rep.">
        <title>Orb-weaving spider Araneus ventricosus genome elucidates the spidroin gene catalogue.</title>
        <authorList>
            <person name="Kono N."/>
            <person name="Nakamura H."/>
            <person name="Ohtoshi R."/>
            <person name="Moran D.A.P."/>
            <person name="Shinohara A."/>
            <person name="Yoshida Y."/>
            <person name="Fujiwara M."/>
            <person name="Mori M."/>
            <person name="Tomita M."/>
            <person name="Arakawa K."/>
        </authorList>
    </citation>
    <scope>NUCLEOTIDE SEQUENCE [LARGE SCALE GENOMIC DNA]</scope>
</reference>